<keyword evidence="1" id="KW-0812">Transmembrane</keyword>
<proteinExistence type="predicted"/>
<sequence length="163" mass="19727">MDDKVYNIDFKKLAILWLPTFFRTLEIIVYSIVLITPLMSLYILFLRTRKENLIRMQITCQKFSMQKRLNDLFDNKERRIRIVKAVQYEGLYLYTEAEDDAFKSKTKWLFGDENPIYLRTESELYSEFDFIVRIPNTGINELQLRAEIEYYMLQSKNYTIEIV</sequence>
<evidence type="ECO:0000313" key="2">
    <source>
        <dbReference type="EMBL" id="AKK74430.1"/>
    </source>
</evidence>
<keyword evidence="1" id="KW-1133">Transmembrane helix</keyword>
<reference evidence="2 3" key="1">
    <citation type="submission" date="2014-11" db="EMBL/GenBank/DDBJ databases">
        <authorList>
            <person name="Park G.-S."/>
            <person name="Hong S.-J."/>
            <person name="Jung B.K."/>
            <person name="Khan A.R."/>
            <person name="Kwak Y."/>
            <person name="Shin J.-H."/>
        </authorList>
    </citation>
    <scope>NUCLEOTIDE SEQUENCE [LARGE SCALE GENOMIC DNA]</scope>
    <source>
        <strain evidence="2 3">DSM 27622</strain>
    </source>
</reference>
<dbReference type="PATRIC" id="fig|1324352.5.peg.4002"/>
<keyword evidence="1" id="KW-0472">Membrane</keyword>
<protein>
    <submittedName>
        <fullName evidence="2">Uncharacterized protein</fullName>
    </submittedName>
</protein>
<feature type="transmembrane region" description="Helical" evidence="1">
    <location>
        <begin position="27"/>
        <end position="46"/>
    </location>
</feature>
<dbReference type="KEGG" id="cgn:OK18_19050"/>
<dbReference type="STRING" id="1324352.OK18_19050"/>
<organism evidence="2 3">
    <name type="scientific">Chryseobacterium gallinarum</name>
    <dbReference type="NCBI Taxonomy" id="1324352"/>
    <lineage>
        <taxon>Bacteria</taxon>
        <taxon>Pseudomonadati</taxon>
        <taxon>Bacteroidota</taxon>
        <taxon>Flavobacteriia</taxon>
        <taxon>Flavobacteriales</taxon>
        <taxon>Weeksellaceae</taxon>
        <taxon>Chryseobacterium group</taxon>
        <taxon>Chryseobacterium</taxon>
    </lineage>
</organism>
<evidence type="ECO:0000313" key="3">
    <source>
        <dbReference type="Proteomes" id="UP000035213"/>
    </source>
</evidence>
<name>A0A0G3M770_CHRGL</name>
<accession>A0A0G3M770</accession>
<dbReference type="AlphaFoldDB" id="A0A0G3M770"/>
<evidence type="ECO:0000256" key="1">
    <source>
        <dbReference type="SAM" id="Phobius"/>
    </source>
</evidence>
<dbReference type="EMBL" id="CP009928">
    <property type="protein sequence ID" value="AKK74430.1"/>
    <property type="molecule type" value="Genomic_DNA"/>
</dbReference>
<gene>
    <name evidence="2" type="ORF">OK18_19050</name>
</gene>
<dbReference type="Proteomes" id="UP000035213">
    <property type="component" value="Chromosome"/>
</dbReference>